<evidence type="ECO:0000313" key="2">
    <source>
        <dbReference type="Proteomes" id="UP001237642"/>
    </source>
</evidence>
<reference evidence="1" key="2">
    <citation type="submission" date="2023-05" db="EMBL/GenBank/DDBJ databases">
        <authorList>
            <person name="Schelkunov M.I."/>
        </authorList>
    </citation>
    <scope>NUCLEOTIDE SEQUENCE</scope>
    <source>
        <strain evidence="1">Hsosn_3</strain>
        <tissue evidence="1">Leaf</tissue>
    </source>
</reference>
<keyword evidence="2" id="KW-1185">Reference proteome</keyword>
<accession>A0AAD8HE70</accession>
<evidence type="ECO:0000313" key="1">
    <source>
        <dbReference type="EMBL" id="KAK1364928.1"/>
    </source>
</evidence>
<dbReference type="EMBL" id="JAUIZM010000009">
    <property type="protein sequence ID" value="KAK1364928.1"/>
    <property type="molecule type" value="Genomic_DNA"/>
</dbReference>
<name>A0AAD8HE70_9APIA</name>
<sequence>MASSTINLEEMYARLTLEEEEEGGICIGEAKIVQPKQSFILVGRFLTERNINFLAMRNVLAALWRPKEGVEIHDLGGHSDRDCEVVYANTGKVIERAYGVWLRAPNKNVKNHNIGARWLRNGHDGAQTWNSGGQKMEGSTEIGVGEKDARFMETDGVVTEIPGQEGAIRIKSRDQGDQVNKQNVEWIDGINVGGKESCSYG</sequence>
<dbReference type="Proteomes" id="UP001237642">
    <property type="component" value="Unassembled WGS sequence"/>
</dbReference>
<protein>
    <submittedName>
        <fullName evidence="1">Uncharacterized protein</fullName>
    </submittedName>
</protein>
<dbReference type="AlphaFoldDB" id="A0AAD8HE70"/>
<gene>
    <name evidence="1" type="ORF">POM88_040489</name>
</gene>
<reference evidence="1" key="1">
    <citation type="submission" date="2023-02" db="EMBL/GenBank/DDBJ databases">
        <title>Genome of toxic invasive species Heracleum sosnowskyi carries increased number of genes despite the absence of recent whole-genome duplications.</title>
        <authorList>
            <person name="Schelkunov M."/>
            <person name="Shtratnikova V."/>
            <person name="Makarenko M."/>
            <person name="Klepikova A."/>
            <person name="Omelchenko D."/>
            <person name="Novikova G."/>
            <person name="Obukhova E."/>
            <person name="Bogdanov V."/>
            <person name="Penin A."/>
            <person name="Logacheva M."/>
        </authorList>
    </citation>
    <scope>NUCLEOTIDE SEQUENCE</scope>
    <source>
        <strain evidence="1">Hsosn_3</strain>
        <tissue evidence="1">Leaf</tissue>
    </source>
</reference>
<organism evidence="1 2">
    <name type="scientific">Heracleum sosnowskyi</name>
    <dbReference type="NCBI Taxonomy" id="360622"/>
    <lineage>
        <taxon>Eukaryota</taxon>
        <taxon>Viridiplantae</taxon>
        <taxon>Streptophyta</taxon>
        <taxon>Embryophyta</taxon>
        <taxon>Tracheophyta</taxon>
        <taxon>Spermatophyta</taxon>
        <taxon>Magnoliopsida</taxon>
        <taxon>eudicotyledons</taxon>
        <taxon>Gunneridae</taxon>
        <taxon>Pentapetalae</taxon>
        <taxon>asterids</taxon>
        <taxon>campanulids</taxon>
        <taxon>Apiales</taxon>
        <taxon>Apiaceae</taxon>
        <taxon>Apioideae</taxon>
        <taxon>apioid superclade</taxon>
        <taxon>Tordylieae</taxon>
        <taxon>Tordyliinae</taxon>
        <taxon>Heracleum</taxon>
    </lineage>
</organism>
<proteinExistence type="predicted"/>
<comment type="caution">
    <text evidence="1">The sequence shown here is derived from an EMBL/GenBank/DDBJ whole genome shotgun (WGS) entry which is preliminary data.</text>
</comment>